<name>U5CSM9_AMBTC</name>
<keyword evidence="3" id="KW-1185">Reference proteome</keyword>
<dbReference type="EMBL" id="KI392467">
    <property type="protein sequence ID" value="ERN16251.1"/>
    <property type="molecule type" value="Genomic_DNA"/>
</dbReference>
<feature type="region of interest" description="Disordered" evidence="1">
    <location>
        <begin position="24"/>
        <end position="45"/>
    </location>
</feature>
<dbReference type="Gramene" id="ERN16251">
    <property type="protein sequence ID" value="ERN16251"/>
    <property type="gene ID" value="AMTR_s00063p00136670"/>
</dbReference>
<evidence type="ECO:0000313" key="2">
    <source>
        <dbReference type="EMBL" id="ERN16251.1"/>
    </source>
</evidence>
<dbReference type="HOGENOM" id="CLU_2944777_0_0_1"/>
<evidence type="ECO:0000313" key="3">
    <source>
        <dbReference type="Proteomes" id="UP000017836"/>
    </source>
</evidence>
<accession>U5CSM9</accession>
<reference evidence="3" key="1">
    <citation type="journal article" date="2013" name="Science">
        <title>The Amborella genome and the evolution of flowering plants.</title>
        <authorList>
            <consortium name="Amborella Genome Project"/>
        </authorList>
    </citation>
    <scope>NUCLEOTIDE SEQUENCE [LARGE SCALE GENOMIC DNA]</scope>
</reference>
<gene>
    <name evidence="2" type="ORF">AMTR_s00063p00136670</name>
</gene>
<organism evidence="2 3">
    <name type="scientific">Amborella trichopoda</name>
    <dbReference type="NCBI Taxonomy" id="13333"/>
    <lineage>
        <taxon>Eukaryota</taxon>
        <taxon>Viridiplantae</taxon>
        <taxon>Streptophyta</taxon>
        <taxon>Embryophyta</taxon>
        <taxon>Tracheophyta</taxon>
        <taxon>Spermatophyta</taxon>
        <taxon>Magnoliopsida</taxon>
        <taxon>Amborellales</taxon>
        <taxon>Amborellaceae</taxon>
        <taxon>Amborella</taxon>
    </lineage>
</organism>
<dbReference type="AlphaFoldDB" id="U5CSM9"/>
<evidence type="ECO:0000256" key="1">
    <source>
        <dbReference type="SAM" id="MobiDB-lite"/>
    </source>
</evidence>
<proteinExistence type="predicted"/>
<protein>
    <submittedName>
        <fullName evidence="2">Uncharacterized protein</fullName>
    </submittedName>
</protein>
<dbReference type="Proteomes" id="UP000017836">
    <property type="component" value="Unassembled WGS sequence"/>
</dbReference>
<sequence>MAEKALNKNTNCIGKAITMEVQRSRNNNLRNTGDGDDILAKRKNAQRFPVDRKELATTIS</sequence>